<keyword evidence="4" id="KW-0274">FAD</keyword>
<sequence length="472" mass="50760">MRMMEKSQLVNDMKGLLGPEKVISSKLERYTYTYDSSFLSQLNEFYPDVVVCPMNTEEVQKVMRYAYKYGIPVTPRGAGSGQTGGSVPVKGGIVLDLSGWTDIVEIDDSNMQVVVRPGIVHADLNEALSAYGLFFPPDPGSSKMATIGGMVGNNASGLRAVKFGNTVQYVLGLEVVLPDGEVIKTGGLHSKALKSVSGINLTSLYVGSEGTLGVITQVRLKVLPKPPVRGILLTLFSSLDDAAATVLEVFKHGIIPSGIEILDDSGIKAANKFQPDLKLPETEAALFFEINGSKAAVDFEGKQVKEIAEKRAIIVEWAMDPQRMAKLWQGRAVIGAASARVKAGATRIFCGEDVCFPMAKVPEALRRIKEIGAKHNTLVVIYGHIGDGNMHTAPIIDPLKPDEVKAAHLVADDIHALALELGGSTTGEHGVGFTRAQFMAAEHGKALEIMRIIKDAIDPKGIMNPGKIWAER</sequence>
<evidence type="ECO:0000256" key="3">
    <source>
        <dbReference type="ARBA" id="ARBA00022630"/>
    </source>
</evidence>
<dbReference type="PROSITE" id="PS51387">
    <property type="entry name" value="FAD_PCMH"/>
    <property type="match status" value="1"/>
</dbReference>
<dbReference type="eggNOG" id="COG0277">
    <property type="taxonomic scope" value="Bacteria"/>
</dbReference>
<dbReference type="PANTHER" id="PTHR11748:SF111">
    <property type="entry name" value="D-LACTATE DEHYDROGENASE, MITOCHONDRIAL-RELATED"/>
    <property type="match status" value="1"/>
</dbReference>
<dbReference type="PANTHER" id="PTHR11748">
    <property type="entry name" value="D-LACTATE DEHYDROGENASE"/>
    <property type="match status" value="1"/>
</dbReference>
<keyword evidence="10" id="KW-1185">Reference proteome</keyword>
<dbReference type="Gene3D" id="3.30.465.10">
    <property type="match status" value="1"/>
</dbReference>
<dbReference type="GO" id="GO:0004458">
    <property type="term" value="F:D-lactate dehydrogenase (cytochrome) activity"/>
    <property type="evidence" value="ECO:0007669"/>
    <property type="project" value="UniProtKB-EC"/>
</dbReference>
<dbReference type="InterPro" id="IPR016169">
    <property type="entry name" value="FAD-bd_PCMH_sub2"/>
</dbReference>
<protein>
    <recommendedName>
        <fullName evidence="7">D-lactate dehydrogenase (cytochrome)</fullName>
        <ecNumber evidence="7">1.1.2.4</ecNumber>
    </recommendedName>
</protein>
<reference evidence="10" key="1">
    <citation type="submission" date="2011-11" db="EMBL/GenBank/DDBJ databases">
        <title>Complete sequence of Desulfosporosinus orientis DSM 765.</title>
        <authorList>
            <person name="Lucas S."/>
            <person name="Han J."/>
            <person name="Lapidus A."/>
            <person name="Cheng J.-F."/>
            <person name="Goodwin L."/>
            <person name="Pitluck S."/>
            <person name="Peters L."/>
            <person name="Ovchinnikova G."/>
            <person name="Teshima H."/>
            <person name="Detter J.C."/>
            <person name="Han C."/>
            <person name="Tapia R."/>
            <person name="Land M."/>
            <person name="Hauser L."/>
            <person name="Kyrpides N."/>
            <person name="Ivanova N."/>
            <person name="Pagani I."/>
            <person name="Pester M."/>
            <person name="Spring S."/>
            <person name="Ollivier B."/>
            <person name="Rattei T."/>
            <person name="Klenk H.-P."/>
            <person name="Wagner M."/>
            <person name="Loy A."/>
            <person name="Woyke T."/>
        </authorList>
    </citation>
    <scope>NUCLEOTIDE SEQUENCE [LARGE SCALE GENOMIC DNA]</scope>
    <source>
        <strain evidence="10">ATCC 19365 / DSM 765 / NCIMB 8382 / VKM B-1628</strain>
    </source>
</reference>
<dbReference type="PATRIC" id="fig|768706.3.peg.4661"/>
<dbReference type="SUPFAM" id="SSF55103">
    <property type="entry name" value="FAD-linked oxidases, C-terminal domain"/>
    <property type="match status" value="1"/>
</dbReference>
<evidence type="ECO:0000256" key="1">
    <source>
        <dbReference type="ARBA" id="ARBA00001974"/>
    </source>
</evidence>
<evidence type="ECO:0000256" key="5">
    <source>
        <dbReference type="ARBA" id="ARBA00022946"/>
    </source>
</evidence>
<dbReference type="EMBL" id="CP003108">
    <property type="protein sequence ID" value="AET69991.1"/>
    <property type="molecule type" value="Genomic_DNA"/>
</dbReference>
<dbReference type="InterPro" id="IPR006094">
    <property type="entry name" value="Oxid_FAD_bind_N"/>
</dbReference>
<dbReference type="FunFam" id="1.10.45.10:FF:000001">
    <property type="entry name" value="D-lactate dehydrogenase mitochondrial"/>
    <property type="match status" value="1"/>
</dbReference>
<dbReference type="EC" id="1.1.2.4" evidence="7"/>
<evidence type="ECO:0000259" key="8">
    <source>
        <dbReference type="PROSITE" id="PS51387"/>
    </source>
</evidence>
<name>G7WC17_DESOD</name>
<dbReference type="Proteomes" id="UP000006346">
    <property type="component" value="Chromosome"/>
</dbReference>
<dbReference type="SUPFAM" id="SSF56176">
    <property type="entry name" value="FAD-binding/transporter-associated domain-like"/>
    <property type="match status" value="1"/>
</dbReference>
<comment type="similarity">
    <text evidence="2">Belongs to the FAD-binding oxidoreductase/transferase type 4 family.</text>
</comment>
<evidence type="ECO:0000256" key="6">
    <source>
        <dbReference type="ARBA" id="ARBA00023002"/>
    </source>
</evidence>
<dbReference type="Pfam" id="PF02913">
    <property type="entry name" value="FAD-oxidase_C"/>
    <property type="match status" value="1"/>
</dbReference>
<comment type="cofactor">
    <cofactor evidence="1">
        <name>FAD</name>
        <dbReference type="ChEBI" id="CHEBI:57692"/>
    </cofactor>
</comment>
<reference evidence="9 10" key="2">
    <citation type="journal article" date="2012" name="J. Bacteriol.">
        <title>Complete genome sequences of Desulfosporosinus orientis DSM765T, Desulfosporosinus youngiae DSM17734T, Desulfosporosinus meridiei DSM13257T, and Desulfosporosinus acidiphilus DSM22704T.</title>
        <authorList>
            <person name="Pester M."/>
            <person name="Brambilla E."/>
            <person name="Alazard D."/>
            <person name="Rattei T."/>
            <person name="Weinmaier T."/>
            <person name="Han J."/>
            <person name="Lucas S."/>
            <person name="Lapidus A."/>
            <person name="Cheng J.F."/>
            <person name="Goodwin L."/>
            <person name="Pitluck S."/>
            <person name="Peters L."/>
            <person name="Ovchinnikova G."/>
            <person name="Teshima H."/>
            <person name="Detter J.C."/>
            <person name="Han C.S."/>
            <person name="Tapia R."/>
            <person name="Land M.L."/>
            <person name="Hauser L."/>
            <person name="Kyrpides N.C."/>
            <person name="Ivanova N.N."/>
            <person name="Pagani I."/>
            <person name="Huntmann M."/>
            <person name="Wei C.L."/>
            <person name="Davenport K.W."/>
            <person name="Daligault H."/>
            <person name="Chain P.S."/>
            <person name="Chen A."/>
            <person name="Mavromatis K."/>
            <person name="Markowitz V."/>
            <person name="Szeto E."/>
            <person name="Mikhailova N."/>
            <person name="Pati A."/>
            <person name="Wagner M."/>
            <person name="Woyke T."/>
            <person name="Ollivier B."/>
            <person name="Klenk H.P."/>
            <person name="Spring S."/>
            <person name="Loy A."/>
        </authorList>
    </citation>
    <scope>NUCLEOTIDE SEQUENCE [LARGE SCALE GENOMIC DNA]</scope>
    <source>
        <strain evidence="10">ATCC 19365 / DSM 765 / NCIMB 8382 / VKM B-1628</strain>
    </source>
</reference>
<dbReference type="GO" id="GO:1903457">
    <property type="term" value="P:lactate catabolic process"/>
    <property type="evidence" value="ECO:0007669"/>
    <property type="project" value="TreeGrafter"/>
</dbReference>
<dbReference type="KEGG" id="dor:Desor_4586"/>
<dbReference type="HOGENOM" id="CLU_017779_9_2_9"/>
<dbReference type="InterPro" id="IPR016166">
    <property type="entry name" value="FAD-bd_PCMH"/>
</dbReference>
<evidence type="ECO:0000256" key="7">
    <source>
        <dbReference type="ARBA" id="ARBA00038897"/>
    </source>
</evidence>
<organism evidence="9 10">
    <name type="scientific">Desulfosporosinus orientis (strain ATCC 19365 / DSM 765 / NCIMB 8382 / VKM B-1628 / Singapore I)</name>
    <name type="common">Desulfotomaculum orientis</name>
    <dbReference type="NCBI Taxonomy" id="768706"/>
    <lineage>
        <taxon>Bacteria</taxon>
        <taxon>Bacillati</taxon>
        <taxon>Bacillota</taxon>
        <taxon>Clostridia</taxon>
        <taxon>Eubacteriales</taxon>
        <taxon>Desulfitobacteriaceae</taxon>
        <taxon>Desulfosporosinus</taxon>
    </lineage>
</organism>
<dbReference type="Gene3D" id="1.10.45.10">
    <property type="entry name" value="Vanillyl-alcohol Oxidase, Chain A, domain 4"/>
    <property type="match status" value="1"/>
</dbReference>
<dbReference type="InterPro" id="IPR016171">
    <property type="entry name" value="Vanillyl_alc_oxidase_C-sub2"/>
</dbReference>
<dbReference type="FunFam" id="3.30.70.2740:FF:000001">
    <property type="entry name" value="D-lactate dehydrogenase mitochondrial"/>
    <property type="match status" value="1"/>
</dbReference>
<dbReference type="InterPro" id="IPR004113">
    <property type="entry name" value="FAD-bd_oxidored_4_C"/>
</dbReference>
<dbReference type="STRING" id="768706.Desor_4586"/>
<dbReference type="InterPro" id="IPR016164">
    <property type="entry name" value="FAD-linked_Oxase-like_C"/>
</dbReference>
<dbReference type="InterPro" id="IPR036318">
    <property type="entry name" value="FAD-bd_PCMH-like_sf"/>
</dbReference>
<feature type="domain" description="FAD-binding PCMH-type" evidence="8">
    <location>
        <begin position="43"/>
        <end position="225"/>
    </location>
</feature>
<dbReference type="GO" id="GO:0008720">
    <property type="term" value="F:D-lactate dehydrogenase (NAD+) activity"/>
    <property type="evidence" value="ECO:0007669"/>
    <property type="project" value="TreeGrafter"/>
</dbReference>
<gene>
    <name evidence="9" type="ordered locus">Desor_4586</name>
</gene>
<dbReference type="GO" id="GO:0071949">
    <property type="term" value="F:FAD binding"/>
    <property type="evidence" value="ECO:0007669"/>
    <property type="project" value="InterPro"/>
</dbReference>
<dbReference type="Pfam" id="PF01565">
    <property type="entry name" value="FAD_binding_4"/>
    <property type="match status" value="1"/>
</dbReference>
<dbReference type="AlphaFoldDB" id="G7WC17"/>
<evidence type="ECO:0000256" key="2">
    <source>
        <dbReference type="ARBA" id="ARBA00008000"/>
    </source>
</evidence>
<keyword evidence="3" id="KW-0285">Flavoprotein</keyword>
<evidence type="ECO:0000256" key="4">
    <source>
        <dbReference type="ARBA" id="ARBA00022827"/>
    </source>
</evidence>
<proteinExistence type="inferred from homology"/>
<dbReference type="Gene3D" id="3.30.70.2740">
    <property type="match status" value="1"/>
</dbReference>
<evidence type="ECO:0000313" key="10">
    <source>
        <dbReference type="Proteomes" id="UP000006346"/>
    </source>
</evidence>
<accession>G7WC17</accession>
<keyword evidence="6" id="KW-0560">Oxidoreductase</keyword>
<evidence type="ECO:0000313" key="9">
    <source>
        <dbReference type="EMBL" id="AET69991.1"/>
    </source>
</evidence>
<keyword evidence="5" id="KW-0809">Transit peptide</keyword>